<protein>
    <submittedName>
        <fullName evidence="5">EF-P lysine aminoacylase GenX</fullName>
    </submittedName>
</protein>
<dbReference type="InterPro" id="IPR006195">
    <property type="entry name" value="aa-tRNA-synth_II"/>
</dbReference>
<dbReference type="PANTHER" id="PTHR42918:SF6">
    <property type="entry name" value="ELONGATION FACTOR P--(R)-BETA-LYSINE LIGASE"/>
    <property type="match status" value="1"/>
</dbReference>
<dbReference type="NCBIfam" id="NF006828">
    <property type="entry name" value="PRK09350.1"/>
    <property type="match status" value="1"/>
</dbReference>
<organism evidence="5 6">
    <name type="scientific">Marinobacter halodurans</name>
    <dbReference type="NCBI Taxonomy" id="2528979"/>
    <lineage>
        <taxon>Bacteria</taxon>
        <taxon>Pseudomonadati</taxon>
        <taxon>Pseudomonadota</taxon>
        <taxon>Gammaproteobacteria</taxon>
        <taxon>Pseudomonadales</taxon>
        <taxon>Marinobacteraceae</taxon>
        <taxon>Marinobacter</taxon>
    </lineage>
</organism>
<dbReference type="Pfam" id="PF00152">
    <property type="entry name" value="tRNA-synt_2"/>
    <property type="match status" value="1"/>
</dbReference>
<keyword evidence="1" id="KW-0436">Ligase</keyword>
<dbReference type="InterPro" id="IPR004364">
    <property type="entry name" value="Aa-tRNA-synt_II"/>
</dbReference>
<accession>A0ABY1ZNY5</accession>
<evidence type="ECO:0000259" key="4">
    <source>
        <dbReference type="PROSITE" id="PS50862"/>
    </source>
</evidence>
<dbReference type="EMBL" id="SJDL01000009">
    <property type="protein sequence ID" value="TBW56875.1"/>
    <property type="molecule type" value="Genomic_DNA"/>
</dbReference>
<dbReference type="NCBIfam" id="TIGR00462">
    <property type="entry name" value="genX"/>
    <property type="match status" value="1"/>
</dbReference>
<dbReference type="PROSITE" id="PS50862">
    <property type="entry name" value="AA_TRNA_LIGASE_II"/>
    <property type="match status" value="1"/>
</dbReference>
<evidence type="ECO:0000313" key="5">
    <source>
        <dbReference type="EMBL" id="TBW56875.1"/>
    </source>
</evidence>
<dbReference type="InterPro" id="IPR004525">
    <property type="entry name" value="EpmA"/>
</dbReference>
<keyword evidence="3" id="KW-0067">ATP-binding</keyword>
<dbReference type="InterPro" id="IPR045864">
    <property type="entry name" value="aa-tRNA-synth_II/BPL/LPL"/>
</dbReference>
<evidence type="ECO:0000256" key="1">
    <source>
        <dbReference type="ARBA" id="ARBA00022598"/>
    </source>
</evidence>
<name>A0ABY1ZNY5_9GAMM</name>
<sequence>MSRETDWQPTASLAALRERAGLLSYLRQFFSARGVLEVETPLLARHGVSDLHLDCITAQPGPASDFTGGMAYLQTSPEYHMKRLLAAGSGAIYQVFRAFRDGERGVRHNPEFSLLEWYRPDFDDQALMDEVGALVCGWLGIDAPGRLTYREAFLRHVGLDPFTLPLEELRDAVSGRAGNPAFADDFDRDTCLDFLMSHAVEPALAGEGAVFIHDYPASQAALARTRDVDGYAVAHRFELYLDGLELCNGYWELTDAAEQARRFDVDNALRRARGKPEMAADDYLLSALRHGLPACAGVALGLDRLLMCKLGTRDIRDVVAFPIERA</sequence>
<evidence type="ECO:0000256" key="3">
    <source>
        <dbReference type="ARBA" id="ARBA00022840"/>
    </source>
</evidence>
<evidence type="ECO:0000313" key="6">
    <source>
        <dbReference type="Proteomes" id="UP000313645"/>
    </source>
</evidence>
<proteinExistence type="predicted"/>
<dbReference type="RefSeq" id="WP_131480776.1">
    <property type="nucleotide sequence ID" value="NZ_SJDL01000009.1"/>
</dbReference>
<dbReference type="SUPFAM" id="SSF55681">
    <property type="entry name" value="Class II aaRS and biotin synthetases"/>
    <property type="match status" value="1"/>
</dbReference>
<feature type="domain" description="Aminoacyl-transfer RNA synthetases class-II family profile" evidence="4">
    <location>
        <begin position="22"/>
        <end position="322"/>
    </location>
</feature>
<gene>
    <name evidence="5" type="primary">genX</name>
    <name evidence="5" type="ORF">EZI54_07960</name>
</gene>
<comment type="caution">
    <text evidence="5">The sequence shown here is derived from an EMBL/GenBank/DDBJ whole genome shotgun (WGS) entry which is preliminary data.</text>
</comment>
<dbReference type="Gene3D" id="3.30.930.10">
    <property type="entry name" value="Bira Bifunctional Protein, Domain 2"/>
    <property type="match status" value="1"/>
</dbReference>
<dbReference type="PANTHER" id="PTHR42918">
    <property type="entry name" value="LYSYL-TRNA SYNTHETASE"/>
    <property type="match status" value="1"/>
</dbReference>
<keyword evidence="6" id="KW-1185">Reference proteome</keyword>
<dbReference type="Proteomes" id="UP000313645">
    <property type="component" value="Unassembled WGS sequence"/>
</dbReference>
<evidence type="ECO:0000256" key="2">
    <source>
        <dbReference type="ARBA" id="ARBA00022741"/>
    </source>
</evidence>
<keyword evidence="2" id="KW-0547">Nucleotide-binding</keyword>
<reference evidence="5 6" key="1">
    <citation type="submission" date="2019-02" db="EMBL/GenBank/DDBJ databases">
        <title>Marinobacter halodurans sp. nov., a marine bacterium isolated from sea tidal flat.</title>
        <authorList>
            <person name="Yoo Y."/>
            <person name="Lee D.W."/>
            <person name="Kim B.S."/>
            <person name="Kim J.-J."/>
        </authorList>
    </citation>
    <scope>NUCLEOTIDE SEQUENCE [LARGE SCALE GENOMIC DNA]</scope>
    <source>
        <strain evidence="5 6">YJ-S3-2</strain>
    </source>
</reference>